<proteinExistence type="predicted"/>
<gene>
    <name evidence="3" type="ORF">Cph01nite_03270</name>
</gene>
<evidence type="ECO:0000256" key="1">
    <source>
        <dbReference type="PROSITE-ProRule" id="PRU00182"/>
    </source>
</evidence>
<evidence type="ECO:0000313" key="3">
    <source>
        <dbReference type="EMBL" id="GIG38565.1"/>
    </source>
</evidence>
<dbReference type="InterPro" id="IPR002942">
    <property type="entry name" value="S4_RNA-bd"/>
</dbReference>
<protein>
    <submittedName>
        <fullName evidence="3">RNA-binding protein S4</fullName>
    </submittedName>
</protein>
<evidence type="ECO:0000313" key="4">
    <source>
        <dbReference type="Proteomes" id="UP000614741"/>
    </source>
</evidence>
<dbReference type="SUPFAM" id="SSF55174">
    <property type="entry name" value="Alpha-L RNA-binding motif"/>
    <property type="match status" value="1"/>
</dbReference>
<reference evidence="3 4" key="1">
    <citation type="submission" date="2021-01" db="EMBL/GenBank/DDBJ databases">
        <title>Whole genome shotgun sequence of Cellulomonas phragmiteti NBRC 110785.</title>
        <authorList>
            <person name="Komaki H."/>
            <person name="Tamura T."/>
        </authorList>
    </citation>
    <scope>NUCLEOTIDE SEQUENCE [LARGE SCALE GENOMIC DNA]</scope>
    <source>
        <strain evidence="3 4">NBRC 110785</strain>
    </source>
</reference>
<name>A0ABQ4DGU2_9CELL</name>
<dbReference type="PROSITE" id="PS50889">
    <property type="entry name" value="S4"/>
    <property type="match status" value="1"/>
</dbReference>
<dbReference type="Proteomes" id="UP000614741">
    <property type="component" value="Unassembled WGS sequence"/>
</dbReference>
<feature type="domain" description="RNA-binding S4" evidence="2">
    <location>
        <begin position="8"/>
        <end position="67"/>
    </location>
</feature>
<organism evidence="3 4">
    <name type="scientific">Cellulomonas phragmiteti</name>
    <dbReference type="NCBI Taxonomy" id="478780"/>
    <lineage>
        <taxon>Bacteria</taxon>
        <taxon>Bacillati</taxon>
        <taxon>Actinomycetota</taxon>
        <taxon>Actinomycetes</taxon>
        <taxon>Micrococcales</taxon>
        <taxon>Cellulomonadaceae</taxon>
        <taxon>Cellulomonas</taxon>
    </lineage>
</organism>
<accession>A0ABQ4DGU2</accession>
<evidence type="ECO:0000259" key="2">
    <source>
        <dbReference type="SMART" id="SM00363"/>
    </source>
</evidence>
<dbReference type="SMART" id="SM00363">
    <property type="entry name" value="S4"/>
    <property type="match status" value="1"/>
</dbReference>
<dbReference type="Pfam" id="PF13275">
    <property type="entry name" value="S4_2"/>
    <property type="match status" value="1"/>
</dbReference>
<dbReference type="EMBL" id="BONP01000001">
    <property type="protein sequence ID" value="GIG38565.1"/>
    <property type="molecule type" value="Genomic_DNA"/>
</dbReference>
<dbReference type="InterPro" id="IPR036986">
    <property type="entry name" value="S4_RNA-bd_sf"/>
</dbReference>
<keyword evidence="4" id="KW-1185">Reference proteome</keyword>
<comment type="caution">
    <text evidence="3">The sequence shown here is derived from an EMBL/GenBank/DDBJ whole genome shotgun (WGS) entry which is preliminary data.</text>
</comment>
<dbReference type="CDD" id="cd00165">
    <property type="entry name" value="S4"/>
    <property type="match status" value="1"/>
</dbReference>
<keyword evidence="1" id="KW-0694">RNA-binding</keyword>
<dbReference type="RefSeq" id="WP_203670598.1">
    <property type="nucleotide sequence ID" value="NZ_BONP01000001.1"/>
</dbReference>
<sequence>MTRADEPIRLGQFLKLGGIAETGGQARALLDDGAVTVNGEVETRRGRQLVPGDVVEVNLPTGVRQATVRA</sequence>
<dbReference type="Gene3D" id="3.10.290.10">
    <property type="entry name" value="RNA-binding S4 domain"/>
    <property type="match status" value="1"/>
</dbReference>